<dbReference type="EMBL" id="PYSW02000032">
    <property type="protein sequence ID" value="KAG2378621.1"/>
    <property type="molecule type" value="Genomic_DNA"/>
</dbReference>
<gene>
    <name evidence="3" type="ORF">C9374_008260</name>
</gene>
<dbReference type="GeneID" id="68100714"/>
<feature type="transmembrane region" description="Helical" evidence="2">
    <location>
        <begin position="423"/>
        <end position="443"/>
    </location>
</feature>
<accession>A0AA88GLC1</accession>
<protein>
    <submittedName>
        <fullName evidence="3">Uncharacterized protein</fullName>
    </submittedName>
</protein>
<proteinExistence type="predicted"/>
<sequence length="715" mass="79701">MNNIFSVATTTNGANLPILYSPISSIVYGLRLNTQATSGQANLMISLDANSLYLSRDNQYEILFKHGSIPTDTDYDVKSPVLRNDAKYPYQKFVTRFIYGQNVILSYVMDNTYYTNADMRKSFPSSMYSSKVVSDGSNFSNGIVYFLIKATPISENMCISESNLDIPNSYIVGEYQYSSSLMITEGSYKKINSQVMALDLSKKDLPPNSEVVADFNQETATTIFSSNPSILYYNAKTKAVQSSSDNDNNSGTSSTQMAFHNLTYLPFGPPFKTVYYSFKYTIRMKIENDNNAKNSQFFILFPVSLNGFLSPANNYDAMVGVNSKYDPNKYFIDLISPTIIVGSIFGAFLALIAIGYLIAACAFVMTSQKREFNLGTLKPKIWLACLFPASIPVSICYVYFFLYEGRKNILAPPEIKRRRRVRFLITFSIISFVIGVLACAYFFGRLFFIHAQSVASANSREYVLGKKTPKSESFSPPIYTPKLMPCCSATRPSTDGKDAQSFTYFGTSQAFFSQKYGGRLDCAPPQWFMDSELGTKFVLQSIDGLPYVPPEHDPAIAAANSKNGRSSTFEMATTYCMANSVILMPVDDDFNAYGIPGVLFGIGPILYAFFLMSIVVFESFMKKSSSNGTTIQNYVIGQPPTNGYGENETNEDKTTLLIDDEARNSIYAVHPSAPLTYDNTMTAEPYYGNVQNNSEAEEYREPPAQQSTSQFMTKE</sequence>
<dbReference type="AlphaFoldDB" id="A0AA88GLC1"/>
<reference evidence="3 4" key="1">
    <citation type="journal article" date="2018" name="BMC Genomics">
        <title>The genome of Naegleria lovaniensis, the basis for a comparative approach to unravel pathogenicity factors of the human pathogenic amoeba N. fowleri.</title>
        <authorList>
            <person name="Liechti N."/>
            <person name="Schurch N."/>
            <person name="Bruggmann R."/>
            <person name="Wittwer M."/>
        </authorList>
    </citation>
    <scope>NUCLEOTIDE SEQUENCE [LARGE SCALE GENOMIC DNA]</scope>
    <source>
        <strain evidence="3 4">ATCC 30569</strain>
    </source>
</reference>
<keyword evidence="2" id="KW-1133">Transmembrane helix</keyword>
<name>A0AA88GLC1_NAELO</name>
<feature type="compositionally biased region" description="Polar residues" evidence="1">
    <location>
        <begin position="704"/>
        <end position="715"/>
    </location>
</feature>
<keyword evidence="2" id="KW-0812">Transmembrane</keyword>
<keyword evidence="2" id="KW-0472">Membrane</keyword>
<comment type="caution">
    <text evidence="3">The sequence shown here is derived from an EMBL/GenBank/DDBJ whole genome shotgun (WGS) entry which is preliminary data.</text>
</comment>
<evidence type="ECO:0000256" key="2">
    <source>
        <dbReference type="SAM" id="Phobius"/>
    </source>
</evidence>
<dbReference type="Proteomes" id="UP000816034">
    <property type="component" value="Unassembled WGS sequence"/>
</dbReference>
<feature type="transmembrane region" description="Helical" evidence="2">
    <location>
        <begin position="593"/>
        <end position="617"/>
    </location>
</feature>
<dbReference type="RefSeq" id="XP_044545883.1">
    <property type="nucleotide sequence ID" value="XM_044698317.1"/>
</dbReference>
<evidence type="ECO:0000313" key="3">
    <source>
        <dbReference type="EMBL" id="KAG2378621.1"/>
    </source>
</evidence>
<evidence type="ECO:0000256" key="1">
    <source>
        <dbReference type="SAM" id="MobiDB-lite"/>
    </source>
</evidence>
<keyword evidence="4" id="KW-1185">Reference proteome</keyword>
<feature type="region of interest" description="Disordered" evidence="1">
    <location>
        <begin position="693"/>
        <end position="715"/>
    </location>
</feature>
<evidence type="ECO:0000313" key="4">
    <source>
        <dbReference type="Proteomes" id="UP000816034"/>
    </source>
</evidence>
<feature type="transmembrane region" description="Helical" evidence="2">
    <location>
        <begin position="339"/>
        <end position="365"/>
    </location>
</feature>
<organism evidence="3 4">
    <name type="scientific">Naegleria lovaniensis</name>
    <name type="common">Amoeba</name>
    <dbReference type="NCBI Taxonomy" id="51637"/>
    <lineage>
        <taxon>Eukaryota</taxon>
        <taxon>Discoba</taxon>
        <taxon>Heterolobosea</taxon>
        <taxon>Tetramitia</taxon>
        <taxon>Eutetramitia</taxon>
        <taxon>Vahlkampfiidae</taxon>
        <taxon>Naegleria</taxon>
    </lineage>
</organism>
<feature type="transmembrane region" description="Helical" evidence="2">
    <location>
        <begin position="381"/>
        <end position="402"/>
    </location>
</feature>